<evidence type="ECO:0008006" key="3">
    <source>
        <dbReference type="Google" id="ProtNLM"/>
    </source>
</evidence>
<organism evidence="1 2">
    <name type="scientific">Streptococcus agalactiae</name>
    <dbReference type="NCBI Taxonomy" id="1311"/>
    <lineage>
        <taxon>Bacteria</taxon>
        <taxon>Bacillati</taxon>
        <taxon>Bacillota</taxon>
        <taxon>Bacilli</taxon>
        <taxon>Lactobacillales</taxon>
        <taxon>Streptococcaceae</taxon>
        <taxon>Streptococcus</taxon>
    </lineage>
</organism>
<sequence length="99" mass="11448">MRYNDRVTLLIKANGEPRYDPTLGKRVGGEVKKDVVPCNISEQGIELSNLLDEKLDLDRRIVRLRHSVKKVDRVLIKDKAYRVVTSRNKALYVEEIVND</sequence>
<dbReference type="AlphaFoldDB" id="A0AAW6XWH5"/>
<reference evidence="1" key="1">
    <citation type="submission" date="2023-05" db="EMBL/GenBank/DDBJ databases">
        <title>Cataloging the Phylogenetic Diversity of Human Bladder Bacteria.</title>
        <authorList>
            <person name="Du J."/>
        </authorList>
    </citation>
    <scope>NUCLEOTIDE SEQUENCE</scope>
    <source>
        <strain evidence="1">UMB8703</strain>
    </source>
</reference>
<accession>A0AAW6XWH5</accession>
<dbReference type="KEGG" id="sagg:EN73_03475"/>
<evidence type="ECO:0000313" key="1">
    <source>
        <dbReference type="EMBL" id="MDK6898537.1"/>
    </source>
</evidence>
<proteinExistence type="predicted"/>
<dbReference type="RefSeq" id="WP_001270064.1">
    <property type="nucleotide sequence ID" value="NZ_AP020310.1"/>
</dbReference>
<evidence type="ECO:0000313" key="2">
    <source>
        <dbReference type="Proteomes" id="UP001230629"/>
    </source>
</evidence>
<dbReference type="EMBL" id="JASOIH010000001">
    <property type="protein sequence ID" value="MDK6898537.1"/>
    <property type="molecule type" value="Genomic_DNA"/>
</dbReference>
<gene>
    <name evidence="1" type="ORF">QP229_00785</name>
</gene>
<comment type="caution">
    <text evidence="1">The sequence shown here is derived from an EMBL/GenBank/DDBJ whole genome shotgun (WGS) entry which is preliminary data.</text>
</comment>
<dbReference type="Proteomes" id="UP001230629">
    <property type="component" value="Unassembled WGS sequence"/>
</dbReference>
<protein>
    <recommendedName>
        <fullName evidence="3">Phage protein</fullName>
    </recommendedName>
</protein>
<name>A0AAW6XWH5_STRAG</name>